<feature type="transmembrane region" description="Helical" evidence="7">
    <location>
        <begin position="239"/>
        <end position="262"/>
    </location>
</feature>
<feature type="domain" description="ABC transmembrane type-1" evidence="10">
    <location>
        <begin position="72"/>
        <end position="262"/>
    </location>
</feature>
<keyword evidence="4 7" id="KW-0812">Transmembrane</keyword>
<accession>A0AAU3GRL3</accession>
<comment type="similarity">
    <text evidence="7">Belongs to the binding-protein-dependent transport system permease family.</text>
</comment>
<keyword evidence="5 7" id="KW-1133">Transmembrane helix</keyword>
<dbReference type="CDD" id="cd06261">
    <property type="entry name" value="TM_PBP2"/>
    <property type="match status" value="1"/>
</dbReference>
<gene>
    <name evidence="11" type="ORF">OG626_01465</name>
</gene>
<evidence type="ECO:0000256" key="1">
    <source>
        <dbReference type="ARBA" id="ARBA00004651"/>
    </source>
</evidence>
<evidence type="ECO:0000256" key="5">
    <source>
        <dbReference type="ARBA" id="ARBA00022989"/>
    </source>
</evidence>
<evidence type="ECO:0000259" key="10">
    <source>
        <dbReference type="PROSITE" id="PS50928"/>
    </source>
</evidence>
<feature type="transmembrane region" description="Helical" evidence="7">
    <location>
        <begin position="115"/>
        <end position="132"/>
    </location>
</feature>
<dbReference type="PANTHER" id="PTHR43386">
    <property type="entry name" value="OLIGOPEPTIDE TRANSPORT SYSTEM PERMEASE PROTEIN APPC"/>
    <property type="match status" value="1"/>
</dbReference>
<dbReference type="InterPro" id="IPR035906">
    <property type="entry name" value="MetI-like_sf"/>
</dbReference>
<feature type="transmembrane region" description="Helical" evidence="7">
    <location>
        <begin position="198"/>
        <end position="219"/>
    </location>
</feature>
<evidence type="ECO:0000256" key="3">
    <source>
        <dbReference type="ARBA" id="ARBA00022475"/>
    </source>
</evidence>
<dbReference type="AlphaFoldDB" id="A0AAU3GRL3"/>
<dbReference type="GO" id="GO:0055085">
    <property type="term" value="P:transmembrane transport"/>
    <property type="evidence" value="ECO:0007669"/>
    <property type="project" value="InterPro"/>
</dbReference>
<evidence type="ECO:0000256" key="7">
    <source>
        <dbReference type="RuleBase" id="RU363032"/>
    </source>
</evidence>
<dbReference type="InterPro" id="IPR050366">
    <property type="entry name" value="BP-dependent_transpt_permease"/>
</dbReference>
<evidence type="ECO:0000256" key="4">
    <source>
        <dbReference type="ARBA" id="ARBA00022692"/>
    </source>
</evidence>
<evidence type="ECO:0000313" key="11">
    <source>
        <dbReference type="EMBL" id="WTY93646.1"/>
    </source>
</evidence>
<dbReference type="GO" id="GO:0005886">
    <property type="term" value="C:plasma membrane"/>
    <property type="evidence" value="ECO:0007669"/>
    <property type="project" value="UniProtKB-SubCell"/>
</dbReference>
<reference evidence="11" key="1">
    <citation type="submission" date="2022-10" db="EMBL/GenBank/DDBJ databases">
        <title>The complete genomes of actinobacterial strains from the NBC collection.</title>
        <authorList>
            <person name="Joergensen T.S."/>
            <person name="Alvarez Arevalo M."/>
            <person name="Sterndorff E.B."/>
            <person name="Faurdal D."/>
            <person name="Vuksanovic O."/>
            <person name="Mourched A.-S."/>
            <person name="Charusanti P."/>
            <person name="Shaw S."/>
            <person name="Blin K."/>
            <person name="Weber T."/>
        </authorList>
    </citation>
    <scope>NUCLEOTIDE SEQUENCE</scope>
    <source>
        <strain evidence="11">NBC_01401</strain>
    </source>
</reference>
<name>A0AAU3GRL3_9ACTN</name>
<dbReference type="Pfam" id="PF00528">
    <property type="entry name" value="BPD_transp_1"/>
    <property type="match status" value="1"/>
</dbReference>
<dbReference type="SUPFAM" id="SSF161098">
    <property type="entry name" value="MetI-like"/>
    <property type="match status" value="1"/>
</dbReference>
<feature type="signal peptide" evidence="9">
    <location>
        <begin position="1"/>
        <end position="29"/>
    </location>
</feature>
<evidence type="ECO:0000256" key="9">
    <source>
        <dbReference type="SAM" id="SignalP"/>
    </source>
</evidence>
<feature type="compositionally biased region" description="Basic and acidic residues" evidence="8">
    <location>
        <begin position="271"/>
        <end position="294"/>
    </location>
</feature>
<evidence type="ECO:0000256" key="6">
    <source>
        <dbReference type="ARBA" id="ARBA00023136"/>
    </source>
</evidence>
<feature type="transmembrane region" description="Helical" evidence="7">
    <location>
        <begin position="73"/>
        <end position="95"/>
    </location>
</feature>
<keyword evidence="6 7" id="KW-0472">Membrane</keyword>
<dbReference type="Gene3D" id="1.10.3720.10">
    <property type="entry name" value="MetI-like"/>
    <property type="match status" value="1"/>
</dbReference>
<sequence length="302" mass="30990">MKAGRLVHGRRRAWGGALLLLLPCTAAVAGPFVVDADIPSGGMPYAGGGSDGHPLGTDALGRDVLALILRGGASALAVACAAVALAMLIGGVIGLTAAASRSRWLDDLLMRPVELLLPLPSLLVISVIGVGWRGHPVAVALAVAALNVPAVARLLRASALDAASGPVAEAMRLQGESSARILVTHVGRAVLPVAAADAGTRVGTAVFTVAAANFLGLGLDPTSPDWGVVIAASREALFVQPWAVCAPALMLVMFTVGVNLLADGLLPRTERKGRTDRKGRTEREERAGKTDSARRKATAWNR</sequence>
<organism evidence="11">
    <name type="scientific">Streptomyces sp. NBC_01401</name>
    <dbReference type="NCBI Taxonomy" id="2903854"/>
    <lineage>
        <taxon>Bacteria</taxon>
        <taxon>Bacillati</taxon>
        <taxon>Actinomycetota</taxon>
        <taxon>Actinomycetes</taxon>
        <taxon>Kitasatosporales</taxon>
        <taxon>Streptomycetaceae</taxon>
        <taxon>Streptomyces</taxon>
    </lineage>
</organism>
<feature type="chain" id="PRO_5043536208" evidence="9">
    <location>
        <begin position="30"/>
        <end position="302"/>
    </location>
</feature>
<dbReference type="PANTHER" id="PTHR43386:SF25">
    <property type="entry name" value="PEPTIDE ABC TRANSPORTER PERMEASE PROTEIN"/>
    <property type="match status" value="1"/>
</dbReference>
<evidence type="ECO:0000256" key="2">
    <source>
        <dbReference type="ARBA" id="ARBA00022448"/>
    </source>
</evidence>
<keyword evidence="2 7" id="KW-0813">Transport</keyword>
<feature type="transmembrane region" description="Helical" evidence="7">
    <location>
        <begin position="138"/>
        <end position="155"/>
    </location>
</feature>
<dbReference type="InterPro" id="IPR000515">
    <property type="entry name" value="MetI-like"/>
</dbReference>
<keyword evidence="3" id="KW-1003">Cell membrane</keyword>
<feature type="region of interest" description="Disordered" evidence="8">
    <location>
        <begin position="271"/>
        <end position="302"/>
    </location>
</feature>
<dbReference type="PROSITE" id="PS50928">
    <property type="entry name" value="ABC_TM1"/>
    <property type="match status" value="1"/>
</dbReference>
<dbReference type="EMBL" id="CP109535">
    <property type="protein sequence ID" value="WTY93646.1"/>
    <property type="molecule type" value="Genomic_DNA"/>
</dbReference>
<proteinExistence type="inferred from homology"/>
<keyword evidence="9" id="KW-0732">Signal</keyword>
<protein>
    <submittedName>
        <fullName evidence="11">ABC transporter permease subunit</fullName>
    </submittedName>
</protein>
<evidence type="ECO:0000256" key="8">
    <source>
        <dbReference type="SAM" id="MobiDB-lite"/>
    </source>
</evidence>
<comment type="subcellular location">
    <subcellularLocation>
        <location evidence="1 7">Cell membrane</location>
        <topology evidence="1 7">Multi-pass membrane protein</topology>
    </subcellularLocation>
</comment>